<sequence>MLQRTLPAQPAAVKVAVSASQMVVLEAVTVGGFGLSPILIMISFDLGLIPQIVSHLAEYVPAVTLIIVPVALVLQTTVPLQPVAVNVAVSVPQIVNLLAVIVGVVGVTPVCISIVFDAELCPQLLLQVAV</sequence>
<evidence type="ECO:0000313" key="3">
    <source>
        <dbReference type="Proteomes" id="UP000837932"/>
    </source>
</evidence>
<organism evidence="2 3">
    <name type="scientific">Emticicia aquatica</name>
    <dbReference type="NCBI Taxonomy" id="1681835"/>
    <lineage>
        <taxon>Bacteria</taxon>
        <taxon>Pseudomonadati</taxon>
        <taxon>Bacteroidota</taxon>
        <taxon>Cytophagia</taxon>
        <taxon>Cytophagales</taxon>
        <taxon>Leadbetterellaceae</taxon>
        <taxon>Emticicia</taxon>
    </lineage>
</organism>
<keyword evidence="1" id="KW-1133">Transmembrane helix</keyword>
<protein>
    <submittedName>
        <fullName evidence="2">Uncharacterized protein</fullName>
    </submittedName>
</protein>
<feature type="transmembrane region" description="Helical" evidence="1">
    <location>
        <begin position="56"/>
        <end position="74"/>
    </location>
</feature>
<keyword evidence="1" id="KW-0472">Membrane</keyword>
<reference evidence="2" key="1">
    <citation type="submission" date="2021-12" db="EMBL/GenBank/DDBJ databases">
        <authorList>
            <person name="Rodrigo-Torres L."/>
            <person name="Arahal R. D."/>
            <person name="Lucena T."/>
        </authorList>
    </citation>
    <scope>NUCLEOTIDE SEQUENCE</scope>
    <source>
        <strain evidence="2">CECT 8858</strain>
    </source>
</reference>
<dbReference type="EMBL" id="CAKLPY010000013">
    <property type="protein sequence ID" value="CAH0998062.1"/>
    <property type="molecule type" value="Genomic_DNA"/>
</dbReference>
<name>A0ABN8F1Z5_9BACT</name>
<accession>A0ABN8F1Z5</accession>
<feature type="transmembrane region" description="Helical" evidence="1">
    <location>
        <begin position="23"/>
        <end position="44"/>
    </location>
</feature>
<evidence type="ECO:0000256" key="1">
    <source>
        <dbReference type="SAM" id="Phobius"/>
    </source>
</evidence>
<keyword evidence="1" id="KW-0812">Transmembrane</keyword>
<proteinExistence type="predicted"/>
<dbReference type="Proteomes" id="UP000837932">
    <property type="component" value="Unassembled WGS sequence"/>
</dbReference>
<gene>
    <name evidence="2" type="ORF">EMA8858_04197</name>
</gene>
<feature type="transmembrane region" description="Helical" evidence="1">
    <location>
        <begin position="94"/>
        <end position="116"/>
    </location>
</feature>
<comment type="caution">
    <text evidence="2">The sequence shown here is derived from an EMBL/GenBank/DDBJ whole genome shotgun (WGS) entry which is preliminary data.</text>
</comment>
<keyword evidence="3" id="KW-1185">Reference proteome</keyword>
<evidence type="ECO:0000313" key="2">
    <source>
        <dbReference type="EMBL" id="CAH0998062.1"/>
    </source>
</evidence>